<protein>
    <submittedName>
        <fullName evidence="2">Uncharacterized protein</fullName>
    </submittedName>
</protein>
<name>A0ABD1HSU8_SALDI</name>
<gene>
    <name evidence="2" type="ORF">AAHA92_08792</name>
</gene>
<reference evidence="2 3" key="1">
    <citation type="submission" date="2024-06" db="EMBL/GenBank/DDBJ databases">
        <title>A chromosome level genome sequence of Diviner's sage (Salvia divinorum).</title>
        <authorList>
            <person name="Ford S.A."/>
            <person name="Ro D.-K."/>
            <person name="Ness R.W."/>
            <person name="Phillips M.A."/>
        </authorList>
    </citation>
    <scope>NUCLEOTIDE SEQUENCE [LARGE SCALE GENOMIC DNA]</scope>
    <source>
        <strain evidence="2">SAF-2024a</strain>
        <tissue evidence="2">Leaf</tissue>
    </source>
</reference>
<keyword evidence="3" id="KW-1185">Reference proteome</keyword>
<sequence length="74" mass="8481">MKDEELINHTPSDKKFGEDENKAILDIKPQEQLPHFSTAPLFSDSIAKLIVAISCSLNPLETLRGWRLWLMFLV</sequence>
<comment type="caution">
    <text evidence="2">The sequence shown here is derived from an EMBL/GenBank/DDBJ whole genome shotgun (WGS) entry which is preliminary data.</text>
</comment>
<evidence type="ECO:0000313" key="3">
    <source>
        <dbReference type="Proteomes" id="UP001567538"/>
    </source>
</evidence>
<organism evidence="2 3">
    <name type="scientific">Salvia divinorum</name>
    <name type="common">Maria pastora</name>
    <name type="synonym">Diviner's sage</name>
    <dbReference type="NCBI Taxonomy" id="28513"/>
    <lineage>
        <taxon>Eukaryota</taxon>
        <taxon>Viridiplantae</taxon>
        <taxon>Streptophyta</taxon>
        <taxon>Embryophyta</taxon>
        <taxon>Tracheophyta</taxon>
        <taxon>Spermatophyta</taxon>
        <taxon>Magnoliopsida</taxon>
        <taxon>eudicotyledons</taxon>
        <taxon>Gunneridae</taxon>
        <taxon>Pentapetalae</taxon>
        <taxon>asterids</taxon>
        <taxon>lamiids</taxon>
        <taxon>Lamiales</taxon>
        <taxon>Lamiaceae</taxon>
        <taxon>Nepetoideae</taxon>
        <taxon>Mentheae</taxon>
        <taxon>Salviinae</taxon>
        <taxon>Salvia</taxon>
        <taxon>Salvia subgen. Calosphace</taxon>
    </lineage>
</organism>
<evidence type="ECO:0000313" key="2">
    <source>
        <dbReference type="EMBL" id="KAL1558308.1"/>
    </source>
</evidence>
<proteinExistence type="predicted"/>
<evidence type="ECO:0000256" key="1">
    <source>
        <dbReference type="SAM" id="MobiDB-lite"/>
    </source>
</evidence>
<accession>A0ABD1HSU8</accession>
<dbReference type="AlphaFoldDB" id="A0ABD1HSU8"/>
<dbReference type="EMBL" id="JBEAFC010000004">
    <property type="protein sequence ID" value="KAL1558308.1"/>
    <property type="molecule type" value="Genomic_DNA"/>
</dbReference>
<feature type="region of interest" description="Disordered" evidence="1">
    <location>
        <begin position="1"/>
        <end position="20"/>
    </location>
</feature>
<dbReference type="Proteomes" id="UP001567538">
    <property type="component" value="Unassembled WGS sequence"/>
</dbReference>